<organism evidence="1 2">
    <name type="scientific">Pseudomonas fluorescens</name>
    <dbReference type="NCBI Taxonomy" id="294"/>
    <lineage>
        <taxon>Bacteria</taxon>
        <taxon>Pseudomonadati</taxon>
        <taxon>Pseudomonadota</taxon>
        <taxon>Gammaproteobacteria</taxon>
        <taxon>Pseudomonadales</taxon>
        <taxon>Pseudomonadaceae</taxon>
        <taxon>Pseudomonas</taxon>
    </lineage>
</organism>
<reference evidence="1 2" key="1">
    <citation type="submission" date="2019-09" db="EMBL/GenBank/DDBJ databases">
        <authorList>
            <person name="Chandra G."/>
            <person name="Truman W A."/>
        </authorList>
    </citation>
    <scope>NUCLEOTIDE SEQUENCE [LARGE SCALE GENOMIC DNA]</scope>
    <source>
        <strain evidence="1">PS631</strain>
    </source>
</reference>
<accession>A0A5E6P7E5</accession>
<dbReference type="Proteomes" id="UP000399692">
    <property type="component" value="Unassembled WGS sequence"/>
</dbReference>
<evidence type="ECO:0000313" key="2">
    <source>
        <dbReference type="Proteomes" id="UP000399692"/>
    </source>
</evidence>
<dbReference type="AlphaFoldDB" id="A0A5E6P7E5"/>
<name>A0A5E6P7E5_PSEFL</name>
<protein>
    <submittedName>
        <fullName evidence="1">Uncharacterized protein</fullName>
    </submittedName>
</protein>
<evidence type="ECO:0000313" key="1">
    <source>
        <dbReference type="EMBL" id="VVM37317.1"/>
    </source>
</evidence>
<sequence length="82" mass="9014">MSGDAAAASNGTEICTKLMADIERKYDLLDLKLIPNQADISSFYPIVPCAYDAIRPTVSGNIPVVVQAQLNQSNKRYRISIR</sequence>
<dbReference type="EMBL" id="CABVHF010000001">
    <property type="protein sequence ID" value="VVM37317.1"/>
    <property type="molecule type" value="Genomic_DNA"/>
</dbReference>
<gene>
    <name evidence="1" type="ORF">PS631_00097</name>
</gene>
<proteinExistence type="predicted"/>